<dbReference type="RefSeq" id="WP_181204266.1">
    <property type="nucleotide sequence ID" value="NZ_JABFNF010000357.1"/>
</dbReference>
<organism evidence="3 4">
    <name type="scientific">Escherichia coli</name>
    <dbReference type="NCBI Taxonomy" id="562"/>
    <lineage>
        <taxon>Bacteria</taxon>
        <taxon>Pseudomonadati</taxon>
        <taxon>Pseudomonadota</taxon>
        <taxon>Gammaproteobacteria</taxon>
        <taxon>Enterobacterales</taxon>
        <taxon>Enterobacteriaceae</taxon>
        <taxon>Escherichia</taxon>
    </lineage>
</organism>
<accession>A0A8T3LKK5</accession>
<evidence type="ECO:0000313" key="4">
    <source>
        <dbReference type="Proteomes" id="UP000523197"/>
    </source>
</evidence>
<keyword evidence="1" id="KW-0808">Transferase</keyword>
<dbReference type="InterPro" id="IPR001296">
    <property type="entry name" value="Glyco_trans_1"/>
</dbReference>
<feature type="domain" description="Glycosyl transferase family 1" evidence="2">
    <location>
        <begin position="68"/>
        <end position="169"/>
    </location>
</feature>
<dbReference type="EMBL" id="JABFNF010000357">
    <property type="protein sequence ID" value="MBA1889712.1"/>
    <property type="molecule type" value="Genomic_DNA"/>
</dbReference>
<dbReference type="Proteomes" id="UP000523197">
    <property type="component" value="Unassembled WGS sequence"/>
</dbReference>
<dbReference type="GO" id="GO:0009103">
    <property type="term" value="P:lipopolysaccharide biosynthetic process"/>
    <property type="evidence" value="ECO:0007669"/>
    <property type="project" value="TreeGrafter"/>
</dbReference>
<dbReference type="PANTHER" id="PTHR46401">
    <property type="entry name" value="GLYCOSYLTRANSFERASE WBBK-RELATED"/>
    <property type="match status" value="1"/>
</dbReference>
<dbReference type="SUPFAM" id="SSF53756">
    <property type="entry name" value="UDP-Glycosyltransferase/glycogen phosphorylase"/>
    <property type="match status" value="1"/>
</dbReference>
<sequence>LQKVEWLKNADLLLTNSAYTAQEAIEHLHLQGDHVQNIAAAVDSQFCMAEVAASEKETVIGHYGIQREFMLYAPGGFDSRKNFKRLIEAYAGLSDALRRSHQLVIVSKLSIGDRQYLESLASGNGLQQGELVLTGYVPEDELIQLYRLCKLFIFASLHEGFGLPVLEAM</sequence>
<comment type="caution">
    <text evidence="3">The sequence shown here is derived from an EMBL/GenBank/DDBJ whole genome shotgun (WGS) entry which is preliminary data.</text>
</comment>
<feature type="non-terminal residue" evidence="3">
    <location>
        <position position="169"/>
    </location>
</feature>
<evidence type="ECO:0000259" key="2">
    <source>
        <dbReference type="Pfam" id="PF00534"/>
    </source>
</evidence>
<dbReference type="AlphaFoldDB" id="A0A8T3LKK5"/>
<name>A0A8T3LKK5_ECOLX</name>
<evidence type="ECO:0000313" key="3">
    <source>
        <dbReference type="EMBL" id="MBA1889712.1"/>
    </source>
</evidence>
<dbReference type="Pfam" id="PF00534">
    <property type="entry name" value="Glycos_transf_1"/>
    <property type="match status" value="1"/>
</dbReference>
<feature type="non-terminal residue" evidence="3">
    <location>
        <position position="1"/>
    </location>
</feature>
<gene>
    <name evidence="3" type="ORF">HLX92_26715</name>
</gene>
<proteinExistence type="predicted"/>
<dbReference type="Gene3D" id="3.40.50.2000">
    <property type="entry name" value="Glycogen Phosphorylase B"/>
    <property type="match status" value="2"/>
</dbReference>
<evidence type="ECO:0000256" key="1">
    <source>
        <dbReference type="ARBA" id="ARBA00022679"/>
    </source>
</evidence>
<reference evidence="3 4" key="1">
    <citation type="submission" date="2020-05" db="EMBL/GenBank/DDBJ databases">
        <title>Epidemiological investigations into extended-spectrum beta-lactam resistant Escherichia coli ST457 carried by Australian Silver gulls identified clonal lineages that cause ExPEC disease.</title>
        <authorList>
            <person name="Nesporova K."/>
            <person name="Wyrsch E.R."/>
            <person name="Valcek A."/>
            <person name="Bitar I."/>
            <person name="Chaw K."/>
            <person name="Harris P."/>
            <person name="Hrabak J."/>
            <person name="Djordjevic S.P."/>
            <person name="Dolejska M."/>
        </authorList>
    </citation>
    <scope>NUCLEOTIDE SEQUENCE [LARGE SCALE GENOMIC DNA]</scope>
    <source>
        <strain evidence="3 4">CE1966</strain>
    </source>
</reference>
<dbReference type="GO" id="GO:0016757">
    <property type="term" value="F:glycosyltransferase activity"/>
    <property type="evidence" value="ECO:0007669"/>
    <property type="project" value="InterPro"/>
</dbReference>
<dbReference type="PANTHER" id="PTHR46401:SF2">
    <property type="entry name" value="GLYCOSYLTRANSFERASE WBBK-RELATED"/>
    <property type="match status" value="1"/>
</dbReference>
<protein>
    <submittedName>
        <fullName evidence="3">Glycosyltransferase</fullName>
    </submittedName>
</protein>